<organism evidence="2 3">
    <name type="scientific">Luteimonas soli</name>
    <dbReference type="NCBI Taxonomy" id="1648966"/>
    <lineage>
        <taxon>Bacteria</taxon>
        <taxon>Pseudomonadati</taxon>
        <taxon>Pseudomonadota</taxon>
        <taxon>Gammaproteobacteria</taxon>
        <taxon>Lysobacterales</taxon>
        <taxon>Lysobacteraceae</taxon>
        <taxon>Luteimonas</taxon>
    </lineage>
</organism>
<dbReference type="Pfam" id="PF01963">
    <property type="entry name" value="TraB_PrgY_gumN"/>
    <property type="match status" value="1"/>
</dbReference>
<keyword evidence="3" id="KW-1185">Reference proteome</keyword>
<dbReference type="RefSeq" id="WP_386744809.1">
    <property type="nucleotide sequence ID" value="NZ_JBHRYA010000009.1"/>
</dbReference>
<keyword evidence="1" id="KW-0732">Signal</keyword>
<dbReference type="EMBL" id="JBHRYA010000009">
    <property type="protein sequence ID" value="MFC3717103.1"/>
    <property type="molecule type" value="Genomic_DNA"/>
</dbReference>
<feature type="chain" id="PRO_5047420735" evidence="1">
    <location>
        <begin position="22"/>
        <end position="353"/>
    </location>
</feature>
<evidence type="ECO:0000256" key="1">
    <source>
        <dbReference type="SAM" id="SignalP"/>
    </source>
</evidence>
<name>A0ABV7XP63_9GAMM</name>
<feature type="signal peptide" evidence="1">
    <location>
        <begin position="1"/>
        <end position="21"/>
    </location>
</feature>
<protein>
    <submittedName>
        <fullName evidence="2">TraB/GumN family protein</fullName>
    </submittedName>
</protein>
<comment type="caution">
    <text evidence="2">The sequence shown here is derived from an EMBL/GenBank/DDBJ whole genome shotgun (WGS) entry which is preliminary data.</text>
</comment>
<dbReference type="CDD" id="cd14788">
    <property type="entry name" value="GumN"/>
    <property type="match status" value="1"/>
</dbReference>
<dbReference type="Proteomes" id="UP001595705">
    <property type="component" value="Unassembled WGS sequence"/>
</dbReference>
<evidence type="ECO:0000313" key="2">
    <source>
        <dbReference type="EMBL" id="MFC3717103.1"/>
    </source>
</evidence>
<reference evidence="3" key="1">
    <citation type="journal article" date="2019" name="Int. J. Syst. Evol. Microbiol.">
        <title>The Global Catalogue of Microorganisms (GCM) 10K type strain sequencing project: providing services to taxonomists for standard genome sequencing and annotation.</title>
        <authorList>
            <consortium name="The Broad Institute Genomics Platform"/>
            <consortium name="The Broad Institute Genome Sequencing Center for Infectious Disease"/>
            <person name="Wu L."/>
            <person name="Ma J."/>
        </authorList>
    </citation>
    <scope>NUCLEOTIDE SEQUENCE [LARGE SCALE GENOMIC DNA]</scope>
    <source>
        <strain evidence="3">KCTC 42441</strain>
    </source>
</reference>
<sequence length="353" mass="38759">MRSSRRTVALVACLVVLPAHAQSAEEPQARVIEAQATPETSPAAAPTLDDIVDMEAVVVSGALPGPRMWRVSKDGHDLYILGTLSPLPRRMEWMSREVEDTIARSQAVIAPPSVAVHSDVGFFRGLALVPALLRARNNPGKRKLREMVSPELYARWQVLKARYIGRDRGVEKRRPILAAQELYEAAMRKSGLDIENVVGKVVEKAARRADVPVVPAEVRLAIEDPKSVLKEFNASTLADTECFSRTMSRIETDLGNMRARANAWAVGDIEALRALPFHNQYVDCLNAITETGLARRLGMDDLPERVDSAWMEAAEDALANNAVTFATLPMTQLVSGTGYIARLRAKGYEVEAP</sequence>
<accession>A0ABV7XP63</accession>
<evidence type="ECO:0000313" key="3">
    <source>
        <dbReference type="Proteomes" id="UP001595705"/>
    </source>
</evidence>
<gene>
    <name evidence="2" type="ORF">ACFONC_13160</name>
</gene>
<proteinExistence type="predicted"/>
<dbReference type="InterPro" id="IPR002816">
    <property type="entry name" value="TraB/PrgY/GumN_fam"/>
</dbReference>